<feature type="chain" id="PRO_5013069683" evidence="3">
    <location>
        <begin position="20"/>
        <end position="659"/>
    </location>
</feature>
<dbReference type="PROSITE" id="PS50198">
    <property type="entry name" value="PPIC_PPIASE_2"/>
    <property type="match status" value="1"/>
</dbReference>
<dbReference type="GO" id="GO:0003755">
    <property type="term" value="F:peptidyl-prolyl cis-trans isomerase activity"/>
    <property type="evidence" value="ECO:0007669"/>
    <property type="project" value="UniProtKB-KW"/>
</dbReference>
<reference evidence="6" key="1">
    <citation type="submission" date="2016-12" db="EMBL/GenBank/DDBJ databases">
        <title>Comparative genomics of four Isosphaeraceae planctomycetes: a common pool of plasmids and glycoside hydrolase genes.</title>
        <authorList>
            <person name="Ivanova A."/>
        </authorList>
    </citation>
    <scope>NUCLEOTIDE SEQUENCE [LARGE SCALE GENOMIC DNA]</scope>
    <source>
        <strain evidence="6">PX4</strain>
    </source>
</reference>
<feature type="region of interest" description="Disordered" evidence="2">
    <location>
        <begin position="117"/>
        <end position="311"/>
    </location>
</feature>
<organism evidence="5 6">
    <name type="scientific">Paludisphaera borealis</name>
    <dbReference type="NCBI Taxonomy" id="1387353"/>
    <lineage>
        <taxon>Bacteria</taxon>
        <taxon>Pseudomonadati</taxon>
        <taxon>Planctomycetota</taxon>
        <taxon>Planctomycetia</taxon>
        <taxon>Isosphaerales</taxon>
        <taxon>Isosphaeraceae</taxon>
        <taxon>Paludisphaera</taxon>
    </lineage>
</organism>
<dbReference type="PANTHER" id="PTHR47245:SF2">
    <property type="entry name" value="PEPTIDYL-PROLYL CIS-TRANS ISOMERASE HP_0175-RELATED"/>
    <property type="match status" value="1"/>
</dbReference>
<dbReference type="PANTHER" id="PTHR47245">
    <property type="entry name" value="PEPTIDYLPROLYL ISOMERASE"/>
    <property type="match status" value="1"/>
</dbReference>
<gene>
    <name evidence="5" type="primary">surA</name>
    <name evidence="5" type="ORF">BSF38_01410</name>
</gene>
<feature type="signal peptide" evidence="3">
    <location>
        <begin position="1"/>
        <end position="19"/>
    </location>
</feature>
<dbReference type="Gene3D" id="1.10.4030.10">
    <property type="entry name" value="Porin chaperone SurA, peptide-binding domain"/>
    <property type="match status" value="1"/>
</dbReference>
<evidence type="ECO:0000256" key="3">
    <source>
        <dbReference type="SAM" id="SignalP"/>
    </source>
</evidence>
<dbReference type="EMBL" id="CP019082">
    <property type="protein sequence ID" value="APW59949.1"/>
    <property type="molecule type" value="Genomic_DNA"/>
</dbReference>
<keyword evidence="6" id="KW-1185">Reference proteome</keyword>
<dbReference type="InterPro" id="IPR027304">
    <property type="entry name" value="Trigger_fact/SurA_dom_sf"/>
</dbReference>
<dbReference type="Proteomes" id="UP000186309">
    <property type="component" value="Chromosome"/>
</dbReference>
<keyword evidence="3" id="KW-0732">Signal</keyword>
<dbReference type="SUPFAM" id="SSF54534">
    <property type="entry name" value="FKBP-like"/>
    <property type="match status" value="1"/>
</dbReference>
<evidence type="ECO:0000256" key="1">
    <source>
        <dbReference type="PROSITE-ProRule" id="PRU00278"/>
    </source>
</evidence>
<feature type="compositionally biased region" description="Low complexity" evidence="2">
    <location>
        <begin position="167"/>
        <end position="180"/>
    </location>
</feature>
<evidence type="ECO:0000313" key="6">
    <source>
        <dbReference type="Proteomes" id="UP000186309"/>
    </source>
</evidence>
<feature type="compositionally biased region" description="Low complexity" evidence="2">
    <location>
        <begin position="279"/>
        <end position="297"/>
    </location>
</feature>
<dbReference type="PROSITE" id="PS51257">
    <property type="entry name" value="PROKAR_LIPOPROTEIN"/>
    <property type="match status" value="1"/>
</dbReference>
<dbReference type="Gene3D" id="3.10.50.40">
    <property type="match status" value="1"/>
</dbReference>
<evidence type="ECO:0000259" key="4">
    <source>
        <dbReference type="PROSITE" id="PS50198"/>
    </source>
</evidence>
<dbReference type="InterPro" id="IPR046357">
    <property type="entry name" value="PPIase_dom_sf"/>
</dbReference>
<dbReference type="Pfam" id="PF13616">
    <property type="entry name" value="Rotamase_3"/>
    <property type="match status" value="1"/>
</dbReference>
<evidence type="ECO:0000313" key="5">
    <source>
        <dbReference type="EMBL" id="APW59949.1"/>
    </source>
</evidence>
<proteinExistence type="predicted"/>
<name>A0A1U7CM03_9BACT</name>
<feature type="compositionally biased region" description="Low complexity" evidence="2">
    <location>
        <begin position="244"/>
        <end position="272"/>
    </location>
</feature>
<keyword evidence="1 5" id="KW-0413">Isomerase</keyword>
<dbReference type="KEGG" id="pbor:BSF38_01410"/>
<feature type="domain" description="PpiC" evidence="4">
    <location>
        <begin position="501"/>
        <end position="601"/>
    </location>
</feature>
<dbReference type="AlphaFoldDB" id="A0A1U7CM03"/>
<dbReference type="InterPro" id="IPR000297">
    <property type="entry name" value="PPIase_PpiC"/>
</dbReference>
<feature type="compositionally biased region" description="Low complexity" evidence="2">
    <location>
        <begin position="201"/>
        <end position="222"/>
    </location>
</feature>
<dbReference type="InterPro" id="IPR050245">
    <property type="entry name" value="PrsA_foldase"/>
</dbReference>
<keyword evidence="1" id="KW-0697">Rotamase</keyword>
<dbReference type="STRING" id="1387353.BSF38_01410"/>
<sequence length="659" mass="69141">MKKQTIVAAMLGLAMAGCAHTRKAGSPDGPADQPVGMVPVPSLHDTINRGFANPAVARTTLPDPANPNWSARPYPPGSLARGAAPSVATTGKSVGTGAAAVAVAAQAQPPAELPALAPEVGLHDPSTMPRVASGDPAVSPSSIPQPPAASAPGEVIDVSPLPPVADTLDTPELAAPPATEAHSEPATSPANAPSPVPIPGSSPTAPGQPPAAAADPLLGPTPELMPSALDGLVSPEVRDPGPDNPAGAPATPAAPAAPTETSSLPDLSPSPAAGGGAGPAPAEPTTGPTGSTSPTASDSQTLAAQSPAPRVDPHVLQTSATTAPAAADRVDDVIDPKWKRAGETAARVGDEVITMRELVISVKDQIRKHGVNIREIPREEMNMLAQNILANLIERSLIYQEAKHQLKDKNMSHLLEIADKEWTETELPPLLRQNLVENEHQLKLKLEESHRSLAALKLSYRQDFIAMCFIQQKLKDKVNVELPEMLKYYNAHMNDQTNYRPARITWREVVVESAKHPSPADARRKADALIARLQSGEDFAKLARAESDGPSGVKAEGGLMETSPGSYAVAAVNQAIESLPLNTISGVIEGPSSFHIVRVEQRRAAGPAGFAELQDQIRREIYTEKTNRERRLLLAKLRSNTVVTSMFDGTESDPNAIKR</sequence>
<feature type="region of interest" description="Disordered" evidence="2">
    <location>
        <begin position="21"/>
        <end position="42"/>
    </location>
</feature>
<evidence type="ECO:0000256" key="2">
    <source>
        <dbReference type="SAM" id="MobiDB-lite"/>
    </source>
</evidence>
<protein>
    <submittedName>
        <fullName evidence="5">Chaperone SurA</fullName>
        <ecNumber evidence="5">5.2.1.8</ecNumber>
    </submittedName>
</protein>
<accession>A0A1U7CM03</accession>
<dbReference type="SUPFAM" id="SSF109998">
    <property type="entry name" value="Triger factor/SurA peptide-binding domain-like"/>
    <property type="match status" value="1"/>
</dbReference>
<dbReference type="RefSeq" id="WP_083712756.1">
    <property type="nucleotide sequence ID" value="NZ_CP019082.1"/>
</dbReference>
<dbReference type="EC" id="5.2.1.8" evidence="5"/>